<dbReference type="EMBL" id="JBDXSU010000010">
    <property type="protein sequence ID" value="MFB5191306.1"/>
    <property type="molecule type" value="Genomic_DNA"/>
</dbReference>
<keyword evidence="3" id="KW-0804">Transcription</keyword>
<gene>
    <name evidence="6" type="ORF">KKP3000_000077</name>
</gene>
<dbReference type="InterPro" id="IPR036388">
    <property type="entry name" value="WH-like_DNA-bd_sf"/>
</dbReference>
<dbReference type="SUPFAM" id="SSF55781">
    <property type="entry name" value="GAF domain-like"/>
    <property type="match status" value="1"/>
</dbReference>
<dbReference type="InterPro" id="IPR036390">
    <property type="entry name" value="WH_DNA-bd_sf"/>
</dbReference>
<keyword evidence="2" id="KW-0238">DNA-binding</keyword>
<protein>
    <submittedName>
        <fullName evidence="6">IclR family transcriptional regulator</fullName>
    </submittedName>
</protein>
<dbReference type="Pfam" id="PF09339">
    <property type="entry name" value="HTH_IclR"/>
    <property type="match status" value="1"/>
</dbReference>
<evidence type="ECO:0000256" key="1">
    <source>
        <dbReference type="ARBA" id="ARBA00023015"/>
    </source>
</evidence>
<evidence type="ECO:0000313" key="6">
    <source>
        <dbReference type="EMBL" id="MFB5191306.1"/>
    </source>
</evidence>
<dbReference type="Pfam" id="PF01614">
    <property type="entry name" value="IclR_C"/>
    <property type="match status" value="1"/>
</dbReference>
<evidence type="ECO:0000256" key="3">
    <source>
        <dbReference type="ARBA" id="ARBA00023163"/>
    </source>
</evidence>
<dbReference type="Proteomes" id="UP001579974">
    <property type="component" value="Unassembled WGS sequence"/>
</dbReference>
<dbReference type="InterPro" id="IPR014757">
    <property type="entry name" value="Tscrpt_reg_IclR_C"/>
</dbReference>
<evidence type="ECO:0000259" key="4">
    <source>
        <dbReference type="PROSITE" id="PS51077"/>
    </source>
</evidence>
<evidence type="ECO:0000259" key="5">
    <source>
        <dbReference type="PROSITE" id="PS51078"/>
    </source>
</evidence>
<dbReference type="Gene3D" id="1.10.10.10">
    <property type="entry name" value="Winged helix-like DNA-binding domain superfamily/Winged helix DNA-binding domain"/>
    <property type="match status" value="1"/>
</dbReference>
<dbReference type="Gene3D" id="3.30.450.40">
    <property type="match status" value="1"/>
</dbReference>
<dbReference type="PANTHER" id="PTHR30136:SF24">
    <property type="entry name" value="HTH-TYPE TRANSCRIPTIONAL REPRESSOR ALLR"/>
    <property type="match status" value="1"/>
</dbReference>
<dbReference type="InterPro" id="IPR029016">
    <property type="entry name" value="GAF-like_dom_sf"/>
</dbReference>
<proteinExistence type="predicted"/>
<comment type="caution">
    <text evidence="6">The sequence shown here is derived from an EMBL/GenBank/DDBJ whole genome shotgun (WGS) entry which is preliminary data.</text>
</comment>
<dbReference type="SUPFAM" id="SSF46785">
    <property type="entry name" value="Winged helix' DNA-binding domain"/>
    <property type="match status" value="1"/>
</dbReference>
<evidence type="ECO:0000313" key="7">
    <source>
        <dbReference type="Proteomes" id="UP001579974"/>
    </source>
</evidence>
<sequence>MNKPLKDTSPYGTSILKSVDILKYMADEPHSKGVSEIARDLNMNRATVYKLLETLQLVGFVHKKQSDSTYTLGPGLARLAHRAYEQLDIASIAQPFLEVLNRETKETIHLGIADENMVVYVAKLESTQAVRMHSRVGNASPLYCTGIGKALLSTWGEEALDHYVRNTEFRRYTPSTITDGITLRSALQDIRKNGYAMDNCEHEEEVRCIAFPLYKDGVLYGAFSVTAPSYRMDDHTVKRYIPLMKACQDKILAAL</sequence>
<keyword evidence="7" id="KW-1185">Reference proteome</keyword>
<accession>A0ABV5AGG5</accession>
<dbReference type="InterPro" id="IPR050707">
    <property type="entry name" value="HTH_MetabolicPath_Reg"/>
</dbReference>
<feature type="domain" description="IclR-ED" evidence="5">
    <location>
        <begin position="75"/>
        <end position="255"/>
    </location>
</feature>
<dbReference type="PROSITE" id="PS51077">
    <property type="entry name" value="HTH_ICLR"/>
    <property type="match status" value="1"/>
</dbReference>
<reference evidence="6 7" key="1">
    <citation type="journal article" date="2024" name="Int. J. Mol. Sci.">
        <title>Exploration of Alicyclobacillus spp. Genome in Search of Antibiotic Resistance.</title>
        <authorList>
            <person name="Bucka-Kolendo J."/>
            <person name="Kiousi D.E."/>
            <person name="Dekowska A."/>
            <person name="Mikolajczuk-Szczyrba A."/>
            <person name="Karadedos D.M."/>
            <person name="Michael P."/>
            <person name="Galanis A."/>
            <person name="Sokolowska B."/>
        </authorList>
    </citation>
    <scope>NUCLEOTIDE SEQUENCE [LARGE SCALE GENOMIC DNA]</scope>
    <source>
        <strain evidence="6 7">KKP 3000</strain>
    </source>
</reference>
<dbReference type="InterPro" id="IPR005471">
    <property type="entry name" value="Tscrpt_reg_IclR_N"/>
</dbReference>
<feature type="domain" description="HTH iclR-type" evidence="4">
    <location>
        <begin position="12"/>
        <end position="74"/>
    </location>
</feature>
<dbReference type="PANTHER" id="PTHR30136">
    <property type="entry name" value="HELIX-TURN-HELIX TRANSCRIPTIONAL REGULATOR, ICLR FAMILY"/>
    <property type="match status" value="1"/>
</dbReference>
<dbReference type="SMART" id="SM00346">
    <property type="entry name" value="HTH_ICLR"/>
    <property type="match status" value="1"/>
</dbReference>
<dbReference type="PROSITE" id="PS51078">
    <property type="entry name" value="ICLR_ED"/>
    <property type="match status" value="1"/>
</dbReference>
<name>A0ABV5AGG5_9BACL</name>
<dbReference type="RefSeq" id="WP_275473920.1">
    <property type="nucleotide sequence ID" value="NZ_CP162940.1"/>
</dbReference>
<keyword evidence="1" id="KW-0805">Transcription regulation</keyword>
<organism evidence="6 7">
    <name type="scientific">Alicyclobacillus fastidiosus</name>
    <dbReference type="NCBI Taxonomy" id="392011"/>
    <lineage>
        <taxon>Bacteria</taxon>
        <taxon>Bacillati</taxon>
        <taxon>Bacillota</taxon>
        <taxon>Bacilli</taxon>
        <taxon>Bacillales</taxon>
        <taxon>Alicyclobacillaceae</taxon>
        <taxon>Alicyclobacillus</taxon>
    </lineage>
</organism>
<evidence type="ECO:0000256" key="2">
    <source>
        <dbReference type="ARBA" id="ARBA00023125"/>
    </source>
</evidence>